<evidence type="ECO:0000313" key="1">
    <source>
        <dbReference type="EMBL" id="VAW31602.1"/>
    </source>
</evidence>
<accession>A0A3B0UYP7</accession>
<dbReference type="Gene3D" id="1.10.287.130">
    <property type="match status" value="1"/>
</dbReference>
<dbReference type="InterPro" id="IPR036097">
    <property type="entry name" value="HisK_dim/P_sf"/>
</dbReference>
<dbReference type="SUPFAM" id="SSF47384">
    <property type="entry name" value="Homodimeric domain of signal transducing histidine kinase"/>
    <property type="match status" value="1"/>
</dbReference>
<name>A0A3B0UYP7_9ZZZZ</name>
<organism evidence="1">
    <name type="scientific">hydrothermal vent metagenome</name>
    <dbReference type="NCBI Taxonomy" id="652676"/>
    <lineage>
        <taxon>unclassified sequences</taxon>
        <taxon>metagenomes</taxon>
        <taxon>ecological metagenomes</taxon>
    </lineage>
</organism>
<reference evidence="1" key="1">
    <citation type="submission" date="2018-06" db="EMBL/GenBank/DDBJ databases">
        <authorList>
            <person name="Zhirakovskaya E."/>
        </authorList>
    </citation>
    <scope>NUCLEOTIDE SEQUENCE</scope>
</reference>
<proteinExistence type="predicted"/>
<protein>
    <submittedName>
        <fullName evidence="1">Uncharacterized protein</fullName>
    </submittedName>
</protein>
<dbReference type="EMBL" id="UOEU01000257">
    <property type="protein sequence ID" value="VAW31602.1"/>
    <property type="molecule type" value="Genomic_DNA"/>
</dbReference>
<gene>
    <name evidence="1" type="ORF">MNBD_CHLOROFLEXI01-4474</name>
</gene>
<dbReference type="GO" id="GO:0000155">
    <property type="term" value="F:phosphorelay sensor kinase activity"/>
    <property type="evidence" value="ECO:0007669"/>
    <property type="project" value="InterPro"/>
</dbReference>
<sequence length="72" mass="8463">MIDRGNNLAVKELFHSLIHDLRRPVEMGLGYSDLSLREIPVSEKNQREYFKIIAQQFKDVTVHPPRSMLRVE</sequence>
<dbReference type="AlphaFoldDB" id="A0A3B0UYP7"/>